<gene>
    <name evidence="2" type="ORF">C1H46_002525</name>
</gene>
<evidence type="ECO:0000259" key="1">
    <source>
        <dbReference type="PROSITE" id="PS50090"/>
    </source>
</evidence>
<dbReference type="PANTHER" id="PTHR45023">
    <property type="match status" value="1"/>
</dbReference>
<dbReference type="InterPro" id="IPR001005">
    <property type="entry name" value="SANT/Myb"/>
</dbReference>
<name>A0A540NLH9_MALBA</name>
<evidence type="ECO:0000313" key="3">
    <source>
        <dbReference type="Proteomes" id="UP000315295"/>
    </source>
</evidence>
<protein>
    <recommendedName>
        <fullName evidence="1">Myb-like domain-containing protein</fullName>
    </recommendedName>
</protein>
<evidence type="ECO:0000313" key="2">
    <source>
        <dbReference type="EMBL" id="TQE11891.1"/>
    </source>
</evidence>
<organism evidence="2 3">
    <name type="scientific">Malus baccata</name>
    <name type="common">Siberian crab apple</name>
    <name type="synonym">Pyrus baccata</name>
    <dbReference type="NCBI Taxonomy" id="106549"/>
    <lineage>
        <taxon>Eukaryota</taxon>
        <taxon>Viridiplantae</taxon>
        <taxon>Streptophyta</taxon>
        <taxon>Embryophyta</taxon>
        <taxon>Tracheophyta</taxon>
        <taxon>Spermatophyta</taxon>
        <taxon>Magnoliopsida</taxon>
        <taxon>eudicotyledons</taxon>
        <taxon>Gunneridae</taxon>
        <taxon>Pentapetalae</taxon>
        <taxon>rosids</taxon>
        <taxon>fabids</taxon>
        <taxon>Rosales</taxon>
        <taxon>Rosaceae</taxon>
        <taxon>Amygdaloideae</taxon>
        <taxon>Maleae</taxon>
        <taxon>Malus</taxon>
    </lineage>
</organism>
<dbReference type="STRING" id="106549.A0A540NLH9"/>
<comment type="caution">
    <text evidence="2">The sequence shown here is derived from an EMBL/GenBank/DDBJ whole genome shotgun (WGS) entry which is preliminary data.</text>
</comment>
<sequence>MAISAMEGRAWTRKEDEALCRAYRCVSEDSVRGSSRTSEGVWSRTFKKYYEFYESTTPLNTRNHESCSSKWKKHLHPSLNKWHQALVKAASRYESGANYYDEVCQVEGLYMEDNSKPFNHHSCWEICKGWVLFEDSPQQRVGPTPVFRNDSSIAYGD</sequence>
<dbReference type="Proteomes" id="UP000315295">
    <property type="component" value="Unassembled WGS sequence"/>
</dbReference>
<dbReference type="EMBL" id="VIEB01000025">
    <property type="protein sequence ID" value="TQE11891.1"/>
    <property type="molecule type" value="Genomic_DNA"/>
</dbReference>
<dbReference type="PANTHER" id="PTHR45023:SF4">
    <property type="entry name" value="GLYCINE-RICH PROTEIN-RELATED"/>
    <property type="match status" value="1"/>
</dbReference>
<feature type="domain" description="Myb-like" evidence="1">
    <location>
        <begin position="11"/>
        <end position="75"/>
    </location>
</feature>
<keyword evidence="3" id="KW-1185">Reference proteome</keyword>
<accession>A0A540NLH9</accession>
<proteinExistence type="predicted"/>
<dbReference type="AlphaFoldDB" id="A0A540NLH9"/>
<dbReference type="PROSITE" id="PS50090">
    <property type="entry name" value="MYB_LIKE"/>
    <property type="match status" value="1"/>
</dbReference>
<reference evidence="2 3" key="1">
    <citation type="journal article" date="2019" name="G3 (Bethesda)">
        <title>Sequencing of a Wild Apple (Malus baccata) Genome Unravels the Differences Between Cultivated and Wild Apple Species Regarding Disease Resistance and Cold Tolerance.</title>
        <authorList>
            <person name="Chen X."/>
        </authorList>
    </citation>
    <scope>NUCLEOTIDE SEQUENCE [LARGE SCALE GENOMIC DNA]</scope>
    <source>
        <strain evidence="3">cv. Shandingzi</strain>
        <tissue evidence="2">Leaves</tissue>
    </source>
</reference>
<dbReference type="Gene3D" id="1.10.10.60">
    <property type="entry name" value="Homeodomain-like"/>
    <property type="match status" value="1"/>
</dbReference>